<evidence type="ECO:0000259" key="8">
    <source>
        <dbReference type="Pfam" id="PF02554"/>
    </source>
</evidence>
<proteinExistence type="inferred from homology"/>
<feature type="transmembrane region" description="Helical" evidence="7">
    <location>
        <begin position="258"/>
        <end position="277"/>
    </location>
</feature>
<dbReference type="InterPro" id="IPR051605">
    <property type="entry name" value="CstA"/>
</dbReference>
<keyword evidence="4 7" id="KW-0812">Transmembrane</keyword>
<dbReference type="InterPro" id="IPR003706">
    <property type="entry name" value="CstA_N"/>
</dbReference>
<accession>A0A1G6INQ3</accession>
<dbReference type="EMBL" id="FMZL01000003">
    <property type="protein sequence ID" value="SDC08138.1"/>
    <property type="molecule type" value="Genomic_DNA"/>
</dbReference>
<keyword evidence="5 7" id="KW-1133">Transmembrane helix</keyword>
<dbReference type="GO" id="GO:0009267">
    <property type="term" value="P:cellular response to starvation"/>
    <property type="evidence" value="ECO:0007669"/>
    <property type="project" value="InterPro"/>
</dbReference>
<dbReference type="STRING" id="604330.SAMN04489857_1557"/>
<reference evidence="10" key="1">
    <citation type="submission" date="2016-10" db="EMBL/GenBank/DDBJ databases">
        <authorList>
            <person name="Varghese N."/>
            <person name="Submissions S."/>
        </authorList>
    </citation>
    <scope>NUCLEOTIDE SEQUENCE [LARGE SCALE GENOMIC DNA]</scope>
    <source>
        <strain evidence="10">DSM 22619</strain>
    </source>
</reference>
<evidence type="ECO:0000256" key="1">
    <source>
        <dbReference type="ARBA" id="ARBA00004651"/>
    </source>
</evidence>
<feature type="transmembrane region" description="Helical" evidence="7">
    <location>
        <begin position="204"/>
        <end position="221"/>
    </location>
</feature>
<evidence type="ECO:0000256" key="5">
    <source>
        <dbReference type="ARBA" id="ARBA00022989"/>
    </source>
</evidence>
<keyword evidence="3" id="KW-1003">Cell membrane</keyword>
<dbReference type="Pfam" id="PF02554">
    <property type="entry name" value="CstA"/>
    <property type="match status" value="2"/>
</dbReference>
<dbReference type="GO" id="GO:0005886">
    <property type="term" value="C:plasma membrane"/>
    <property type="evidence" value="ECO:0007669"/>
    <property type="project" value="UniProtKB-SubCell"/>
</dbReference>
<keyword evidence="10" id="KW-1185">Reference proteome</keyword>
<evidence type="ECO:0000256" key="7">
    <source>
        <dbReference type="SAM" id="Phobius"/>
    </source>
</evidence>
<dbReference type="PANTHER" id="PTHR30252:SF0">
    <property type="entry name" value="PEPTIDE TRANSPORTER CSTA"/>
    <property type="match status" value="1"/>
</dbReference>
<evidence type="ECO:0000256" key="3">
    <source>
        <dbReference type="ARBA" id="ARBA00022475"/>
    </source>
</evidence>
<feature type="transmembrane region" description="Helical" evidence="7">
    <location>
        <begin position="227"/>
        <end position="246"/>
    </location>
</feature>
<comment type="similarity">
    <text evidence="2">Belongs to the peptide transporter carbon starvation (CstA) (TC 2.A.114) family.</text>
</comment>
<evidence type="ECO:0000313" key="9">
    <source>
        <dbReference type="EMBL" id="SDC08138.1"/>
    </source>
</evidence>
<feature type="transmembrane region" description="Helical" evidence="7">
    <location>
        <begin position="344"/>
        <end position="365"/>
    </location>
</feature>
<feature type="transmembrane region" description="Helical" evidence="7">
    <location>
        <begin position="303"/>
        <end position="324"/>
    </location>
</feature>
<dbReference type="AlphaFoldDB" id="A0A1G6INQ3"/>
<keyword evidence="6 7" id="KW-0472">Membrane</keyword>
<evidence type="ECO:0000256" key="6">
    <source>
        <dbReference type="ARBA" id="ARBA00023136"/>
    </source>
</evidence>
<evidence type="ECO:0000256" key="2">
    <source>
        <dbReference type="ARBA" id="ARBA00007755"/>
    </source>
</evidence>
<protein>
    <submittedName>
        <fullName evidence="9">Carbon starvation protein</fullName>
    </submittedName>
</protein>
<sequence>MNGMLVILVAAVALVCGYVVYGRWLAKSWGVDSQAITPARRMEDGRDFSPATRFSTFAHQFSSICGAGPVTGTIVAMMFGWLPVLLWVLVGGIFFGAVHDFGALYASVKNNGKSLGQLIEKYIGKTGRRLFLLFSWLFCTIVIAAFTSMVAGTFKFTPAASGAVDFTKSYASGCAGTISILFTFVAIAFGWLRKRFDLKGWQEFAVAVASIVIMFAVGMQFPLYLDINGWIAIVMVYLVFASAMPIQTLKQPRDYLTTIMMVTMIACAVFGIFALAVQGKATMTAPMVANSATLAKLAANGQYLFPLMFVSVACGALSGFHSLVSSGTSSKQVSNEEDMLPVGFGAMVLESFVGVIAIVTAGIMFGDMNTAGTGALNAGVASTPFQIFAAGIARGMETIGVNNTVATVFMTMNVSALALTSLDAVARIARSSFQEFFFNSNDAAAQTTEKVTGVRKVMTNVWFSTAVSLLAGLVLCFGGYLNIWPLFGASNQLLGGMTMITLAVFCKVTGRKGWMLYVPVAFLLCCTFTSLAMSIASCWTAVATYGLFGTIPATATTAAAPVLLTKGLQLVVAVLLVVLGVIVAYNCLKEFFTVRAGSMADEEPEWSELGRKNVAAAEAEAAASDAKVAQAQA</sequence>
<dbReference type="RefSeq" id="WP_090845075.1">
    <property type="nucleotide sequence ID" value="NZ_FMZL01000003.1"/>
</dbReference>
<feature type="transmembrane region" description="Helical" evidence="7">
    <location>
        <begin position="568"/>
        <end position="588"/>
    </location>
</feature>
<feature type="domain" description="CstA N-terminal" evidence="8">
    <location>
        <begin position="373"/>
        <end position="530"/>
    </location>
</feature>
<feature type="transmembrane region" description="Helical" evidence="7">
    <location>
        <begin position="170"/>
        <end position="192"/>
    </location>
</feature>
<feature type="domain" description="CstA N-terminal" evidence="8">
    <location>
        <begin position="2"/>
        <end position="370"/>
    </location>
</feature>
<feature type="transmembrane region" description="Helical" evidence="7">
    <location>
        <begin position="84"/>
        <end position="108"/>
    </location>
</feature>
<feature type="transmembrane region" description="Helical" evidence="7">
    <location>
        <begin position="461"/>
        <end position="483"/>
    </location>
</feature>
<feature type="transmembrane region" description="Helical" evidence="7">
    <location>
        <begin position="129"/>
        <end position="150"/>
    </location>
</feature>
<feature type="transmembrane region" description="Helical" evidence="7">
    <location>
        <begin position="520"/>
        <end position="548"/>
    </location>
</feature>
<comment type="subcellular location">
    <subcellularLocation>
        <location evidence="1">Cell membrane</location>
        <topology evidence="1">Multi-pass membrane protein</topology>
    </subcellularLocation>
</comment>
<evidence type="ECO:0000313" key="10">
    <source>
        <dbReference type="Proteomes" id="UP000198528"/>
    </source>
</evidence>
<organism evidence="9 10">
    <name type="scientific">Parafannyhessea umbonata</name>
    <dbReference type="NCBI Taxonomy" id="604330"/>
    <lineage>
        <taxon>Bacteria</taxon>
        <taxon>Bacillati</taxon>
        <taxon>Actinomycetota</taxon>
        <taxon>Coriobacteriia</taxon>
        <taxon>Coriobacteriales</taxon>
        <taxon>Atopobiaceae</taxon>
        <taxon>Parafannyhessea</taxon>
    </lineage>
</organism>
<evidence type="ECO:0000256" key="4">
    <source>
        <dbReference type="ARBA" id="ARBA00022692"/>
    </source>
</evidence>
<gene>
    <name evidence="9" type="ORF">SAMN04487824_1036</name>
</gene>
<dbReference type="PANTHER" id="PTHR30252">
    <property type="entry name" value="INNER MEMBRANE PEPTIDE TRANSPORTER"/>
    <property type="match status" value="1"/>
</dbReference>
<name>A0A1G6INQ3_9ACTN</name>
<dbReference type="Proteomes" id="UP000198528">
    <property type="component" value="Unassembled WGS sequence"/>
</dbReference>